<dbReference type="Proteomes" id="UP001169006">
    <property type="component" value="Unassembled WGS sequence"/>
</dbReference>
<reference evidence="2" key="2">
    <citation type="submission" date="2023-07" db="EMBL/GenBank/DDBJ databases">
        <authorList>
            <person name="Sun H."/>
        </authorList>
    </citation>
    <scope>NUCLEOTIDE SEQUENCE</scope>
    <source>
        <strain evidence="2">05753</strain>
    </source>
</reference>
<accession>A0ABT8SQD2</accession>
<organism evidence="2 3">
    <name type="scientific">Rhizobium oryzicola</name>
    <dbReference type="NCBI Taxonomy" id="1232668"/>
    <lineage>
        <taxon>Bacteria</taxon>
        <taxon>Pseudomonadati</taxon>
        <taxon>Pseudomonadota</taxon>
        <taxon>Alphaproteobacteria</taxon>
        <taxon>Hyphomicrobiales</taxon>
        <taxon>Rhizobiaceae</taxon>
        <taxon>Rhizobium/Agrobacterium group</taxon>
        <taxon>Rhizobium</taxon>
    </lineage>
</organism>
<feature type="transmembrane region" description="Helical" evidence="1">
    <location>
        <begin position="40"/>
        <end position="60"/>
    </location>
</feature>
<feature type="transmembrane region" description="Helical" evidence="1">
    <location>
        <begin position="96"/>
        <end position="116"/>
    </location>
</feature>
<feature type="transmembrane region" description="Helical" evidence="1">
    <location>
        <begin position="72"/>
        <end position="90"/>
    </location>
</feature>
<comment type="caution">
    <text evidence="2">The sequence shown here is derived from an EMBL/GenBank/DDBJ whole genome shotgun (WGS) entry which is preliminary data.</text>
</comment>
<sequence>MSDKREAADWLATLSVMIIADLTLFTVFEAYVERLVICRLLSLLASFAIAQGVRLASGLGKPPSAVLEKPGLWPLIVITTILNTGLFVLLSERAPLVQPLVLLGLAWLGSLAFLGFGLHRIRRFGSADKP</sequence>
<reference evidence="2" key="1">
    <citation type="journal article" date="2015" name="Int. J. Syst. Evol. Microbiol.">
        <title>Rhizobium oryzicola sp. nov., potential plant-growth-promoting endophytic bacteria isolated from rice roots.</title>
        <authorList>
            <person name="Zhang X.X."/>
            <person name="Gao J.S."/>
            <person name="Cao Y.H."/>
            <person name="Sheirdil R.A."/>
            <person name="Wang X.C."/>
            <person name="Zhang L."/>
        </authorList>
    </citation>
    <scope>NUCLEOTIDE SEQUENCE</scope>
    <source>
        <strain evidence="2">05753</strain>
    </source>
</reference>
<dbReference type="RefSeq" id="WP_302074847.1">
    <property type="nucleotide sequence ID" value="NZ_JAUKWQ010000001.1"/>
</dbReference>
<gene>
    <name evidence="2" type="ORF">Q2T52_01150</name>
</gene>
<feature type="transmembrane region" description="Helical" evidence="1">
    <location>
        <begin position="7"/>
        <end position="28"/>
    </location>
</feature>
<protein>
    <submittedName>
        <fullName evidence="2">Uncharacterized protein</fullName>
    </submittedName>
</protein>
<name>A0ABT8SQD2_9HYPH</name>
<keyword evidence="1" id="KW-0812">Transmembrane</keyword>
<evidence type="ECO:0000313" key="2">
    <source>
        <dbReference type="EMBL" id="MDO1580690.1"/>
    </source>
</evidence>
<keyword evidence="3" id="KW-1185">Reference proteome</keyword>
<dbReference type="EMBL" id="JAUKWQ010000001">
    <property type="protein sequence ID" value="MDO1580690.1"/>
    <property type="molecule type" value="Genomic_DNA"/>
</dbReference>
<proteinExistence type="predicted"/>
<keyword evidence="1" id="KW-1133">Transmembrane helix</keyword>
<keyword evidence="1" id="KW-0472">Membrane</keyword>
<evidence type="ECO:0000256" key="1">
    <source>
        <dbReference type="SAM" id="Phobius"/>
    </source>
</evidence>
<evidence type="ECO:0000313" key="3">
    <source>
        <dbReference type="Proteomes" id="UP001169006"/>
    </source>
</evidence>